<sequence>MFEHEQFQKKLYGRRKGPKLSAHKEDLRRTLLPAHALTIVPGADPRTCFAPPVEDVWLEVGFGAGEHMLALARSNPSVGLIGAEPYESGVAKLLSHMADDPPPNLRIHEGDARDILAALPDGTLGKIFVLFPDPWPKTRHHKRRFVQTEMLTAFARVLRPGGEFRFASDDAGYAAWTLERALAHPAFAWTAKSPADFTARPANWPPTRYEAKALHGPPVYYSFIRVFAG</sequence>
<comment type="catalytic activity">
    <reaction evidence="1 7">
        <text>guanosine(46) in tRNA + S-adenosyl-L-methionine = N(7)-methylguanosine(46) in tRNA + S-adenosyl-L-homocysteine</text>
        <dbReference type="Rhea" id="RHEA:42708"/>
        <dbReference type="Rhea" id="RHEA-COMP:10188"/>
        <dbReference type="Rhea" id="RHEA-COMP:10189"/>
        <dbReference type="ChEBI" id="CHEBI:57856"/>
        <dbReference type="ChEBI" id="CHEBI:59789"/>
        <dbReference type="ChEBI" id="CHEBI:74269"/>
        <dbReference type="ChEBI" id="CHEBI:74480"/>
        <dbReference type="EC" id="2.1.1.33"/>
    </reaction>
</comment>
<gene>
    <name evidence="7 8" type="primary">trmB</name>
    <name evidence="8" type="ORF">GCM10008942_32590</name>
</gene>
<feature type="binding site" evidence="7">
    <location>
        <position position="169"/>
    </location>
    <ligand>
        <name>substrate</name>
    </ligand>
</feature>
<evidence type="ECO:0000256" key="6">
    <source>
        <dbReference type="ARBA" id="ARBA00022694"/>
    </source>
</evidence>
<comment type="function">
    <text evidence="2 7">Catalyzes the formation of N(7)-methylguanine at position 46 (m7G46) in tRNA.</text>
</comment>
<dbReference type="InterPro" id="IPR003358">
    <property type="entry name" value="tRNA_(Gua-N-7)_MeTrfase_Trmb"/>
</dbReference>
<proteinExistence type="inferred from homology"/>
<dbReference type="Pfam" id="PF02390">
    <property type="entry name" value="Methyltransf_4"/>
    <property type="match status" value="1"/>
</dbReference>
<keyword evidence="3 7" id="KW-0489">Methyltransferase</keyword>
<dbReference type="CDD" id="cd02440">
    <property type="entry name" value="AdoMet_MTases"/>
    <property type="match status" value="1"/>
</dbReference>
<dbReference type="HAMAP" id="MF_01057">
    <property type="entry name" value="tRNA_methyltr_TrmB"/>
    <property type="match status" value="1"/>
</dbReference>
<comment type="similarity">
    <text evidence="7">Belongs to the class I-like SAM-binding methyltransferase superfamily. TrmB family.</text>
</comment>
<accession>A0ABN1F350</accession>
<feature type="binding site" evidence="7">
    <location>
        <position position="59"/>
    </location>
    <ligand>
        <name>S-adenosyl-L-methionine</name>
        <dbReference type="ChEBI" id="CHEBI:59789"/>
    </ligand>
</feature>
<comment type="caution">
    <text evidence="7">Lacks conserved residue(s) required for the propagation of feature annotation.</text>
</comment>
<dbReference type="SUPFAM" id="SSF53335">
    <property type="entry name" value="S-adenosyl-L-methionine-dependent methyltransferases"/>
    <property type="match status" value="1"/>
</dbReference>
<feature type="binding site" evidence="7">
    <location>
        <position position="137"/>
    </location>
    <ligand>
        <name>substrate</name>
    </ligand>
</feature>
<keyword evidence="6 7" id="KW-0819">tRNA processing</keyword>
<dbReference type="PANTHER" id="PTHR23417">
    <property type="entry name" value="3-DEOXY-D-MANNO-OCTULOSONIC-ACID TRANSFERASE/TRNA GUANINE-N 7 - -METHYLTRANSFERASE"/>
    <property type="match status" value="1"/>
</dbReference>
<feature type="binding site" evidence="7">
    <location>
        <position position="111"/>
    </location>
    <ligand>
        <name>S-adenosyl-L-methionine</name>
        <dbReference type="ChEBI" id="CHEBI:59789"/>
    </ligand>
</feature>
<organism evidence="8 9">
    <name type="scientific">Rhizomicrobium electricum</name>
    <dbReference type="NCBI Taxonomy" id="480070"/>
    <lineage>
        <taxon>Bacteria</taxon>
        <taxon>Pseudomonadati</taxon>
        <taxon>Pseudomonadota</taxon>
        <taxon>Alphaproteobacteria</taxon>
        <taxon>Micropepsales</taxon>
        <taxon>Micropepsaceae</taxon>
        <taxon>Rhizomicrobium</taxon>
    </lineage>
</organism>
<name>A0ABN1F350_9PROT</name>
<dbReference type="Proteomes" id="UP001499951">
    <property type="component" value="Unassembled WGS sequence"/>
</dbReference>
<comment type="caution">
    <text evidence="8">The sequence shown here is derived from an EMBL/GenBank/DDBJ whole genome shotgun (WGS) entry which is preliminary data.</text>
</comment>
<evidence type="ECO:0000256" key="1">
    <source>
        <dbReference type="ARBA" id="ARBA00000142"/>
    </source>
</evidence>
<evidence type="ECO:0000256" key="2">
    <source>
        <dbReference type="ARBA" id="ARBA00003015"/>
    </source>
</evidence>
<evidence type="ECO:0000313" key="8">
    <source>
        <dbReference type="EMBL" id="GAA0581223.1"/>
    </source>
</evidence>
<reference evidence="8 9" key="1">
    <citation type="journal article" date="2019" name="Int. J. Syst. Evol. Microbiol.">
        <title>The Global Catalogue of Microorganisms (GCM) 10K type strain sequencing project: providing services to taxonomists for standard genome sequencing and annotation.</title>
        <authorList>
            <consortium name="The Broad Institute Genomics Platform"/>
            <consortium name="The Broad Institute Genome Sequencing Center for Infectious Disease"/>
            <person name="Wu L."/>
            <person name="Ma J."/>
        </authorList>
    </citation>
    <scope>NUCLEOTIDE SEQUENCE [LARGE SCALE GENOMIC DNA]</scope>
    <source>
        <strain evidence="8 9">JCM 15089</strain>
    </source>
</reference>
<keyword evidence="5 7" id="KW-0949">S-adenosyl-L-methionine</keyword>
<evidence type="ECO:0000256" key="5">
    <source>
        <dbReference type="ARBA" id="ARBA00022691"/>
    </source>
</evidence>
<dbReference type="PROSITE" id="PS51625">
    <property type="entry name" value="SAM_MT_TRMB"/>
    <property type="match status" value="1"/>
</dbReference>
<protein>
    <recommendedName>
        <fullName evidence="7">tRNA (guanine-N(7)-)-methyltransferase</fullName>
        <ecNumber evidence="7">2.1.1.33</ecNumber>
    </recommendedName>
    <alternativeName>
        <fullName evidence="7">tRNA (guanine(46)-N(7))-methyltransferase</fullName>
    </alternativeName>
    <alternativeName>
        <fullName evidence="7">tRNA(m7G46)-methyltransferase</fullName>
    </alternativeName>
</protein>
<feature type="binding site" evidence="7">
    <location>
        <begin position="207"/>
        <end position="210"/>
    </location>
    <ligand>
        <name>substrate</name>
    </ligand>
</feature>
<feature type="binding site" evidence="7">
    <location>
        <position position="133"/>
    </location>
    <ligand>
        <name>S-adenosyl-L-methionine</name>
        <dbReference type="ChEBI" id="CHEBI:59789"/>
    </ligand>
</feature>
<dbReference type="NCBIfam" id="TIGR00091">
    <property type="entry name" value="tRNA (guanosine(46)-N7)-methyltransferase TrmB"/>
    <property type="match status" value="1"/>
</dbReference>
<dbReference type="InterPro" id="IPR055361">
    <property type="entry name" value="tRNA_methyltr_TrmB_bact"/>
</dbReference>
<evidence type="ECO:0000313" key="9">
    <source>
        <dbReference type="Proteomes" id="UP001499951"/>
    </source>
</evidence>
<evidence type="ECO:0000256" key="7">
    <source>
        <dbReference type="HAMAP-Rule" id="MF_01057"/>
    </source>
</evidence>
<evidence type="ECO:0000256" key="3">
    <source>
        <dbReference type="ARBA" id="ARBA00022603"/>
    </source>
</evidence>
<dbReference type="Gene3D" id="3.40.50.150">
    <property type="entry name" value="Vaccinia Virus protein VP39"/>
    <property type="match status" value="1"/>
</dbReference>
<keyword evidence="4 7" id="KW-0808">Transferase</keyword>
<keyword evidence="9" id="KW-1185">Reference proteome</keyword>
<dbReference type="PANTHER" id="PTHR23417:SF14">
    <property type="entry name" value="PENTACOTRIPEPTIDE-REPEAT REGION OF PRORP DOMAIN-CONTAINING PROTEIN"/>
    <property type="match status" value="1"/>
</dbReference>
<comment type="pathway">
    <text evidence="7">tRNA modification; N(7)-methylguanine-tRNA biosynthesis.</text>
</comment>
<dbReference type="RefSeq" id="WP_166934999.1">
    <property type="nucleotide sequence ID" value="NZ_BAAADD010000009.1"/>
</dbReference>
<evidence type="ECO:0000256" key="4">
    <source>
        <dbReference type="ARBA" id="ARBA00022679"/>
    </source>
</evidence>
<dbReference type="InterPro" id="IPR029063">
    <property type="entry name" value="SAM-dependent_MTases_sf"/>
</dbReference>
<feature type="binding site" evidence="7">
    <location>
        <position position="84"/>
    </location>
    <ligand>
        <name>S-adenosyl-L-methionine</name>
        <dbReference type="ChEBI" id="CHEBI:59789"/>
    </ligand>
</feature>
<dbReference type="EC" id="2.1.1.33" evidence="7"/>
<dbReference type="EMBL" id="BAAADD010000009">
    <property type="protein sequence ID" value="GAA0581223.1"/>
    <property type="molecule type" value="Genomic_DNA"/>
</dbReference>